<sequence>MDPAPGRDEPRQSTVSRLGRALESARWLGALSAITSLLLCATAFVWALVKAVLFIRAIGTGTSEEALVLLFESIDTILVGTVLLQVGLGMWELCISDLDLPPALTTESFDALKSKVAATLVLVLAVRFLEELVRRPPGDQLLSYAAAIVAVGTLLVVFARWR</sequence>
<feature type="transmembrane region" description="Helical" evidence="1">
    <location>
        <begin position="141"/>
        <end position="161"/>
    </location>
</feature>
<dbReference type="Proteomes" id="UP000321723">
    <property type="component" value="Unassembled WGS sequence"/>
</dbReference>
<dbReference type="PANTHER" id="PTHR31721:SF4">
    <property type="entry name" value="OS06G0710300 PROTEIN"/>
    <property type="match status" value="1"/>
</dbReference>
<evidence type="ECO:0000313" key="5">
    <source>
        <dbReference type="Proteomes" id="UP000564629"/>
    </source>
</evidence>
<evidence type="ECO:0000256" key="1">
    <source>
        <dbReference type="SAM" id="Phobius"/>
    </source>
</evidence>
<accession>A0A511FBL6</accession>
<dbReference type="PANTHER" id="PTHR31721">
    <property type="entry name" value="OS06G0710300 PROTEIN"/>
    <property type="match status" value="1"/>
</dbReference>
<keyword evidence="1" id="KW-0472">Membrane</keyword>
<dbReference type="Pfam" id="PF03350">
    <property type="entry name" value="UPF0114"/>
    <property type="match status" value="1"/>
</dbReference>
<evidence type="ECO:0000313" key="4">
    <source>
        <dbReference type="Proteomes" id="UP000321723"/>
    </source>
</evidence>
<dbReference type="PIRSF" id="PIRSF026509">
    <property type="entry name" value="UCP026509"/>
    <property type="match status" value="1"/>
</dbReference>
<keyword evidence="4" id="KW-1185">Reference proteome</keyword>
<name>A0A511FBL6_9CELL</name>
<dbReference type="Proteomes" id="UP000564629">
    <property type="component" value="Unassembled WGS sequence"/>
</dbReference>
<evidence type="ECO:0000313" key="2">
    <source>
        <dbReference type="EMBL" id="GEL46622.1"/>
    </source>
</evidence>
<organism evidence="2 4">
    <name type="scientific">Cellulomonas hominis</name>
    <dbReference type="NCBI Taxonomy" id="156981"/>
    <lineage>
        <taxon>Bacteria</taxon>
        <taxon>Bacillati</taxon>
        <taxon>Actinomycetota</taxon>
        <taxon>Actinomycetes</taxon>
        <taxon>Micrococcales</taxon>
        <taxon>Cellulomonadaceae</taxon>
        <taxon>Cellulomonas</taxon>
    </lineage>
</organism>
<protein>
    <submittedName>
        <fullName evidence="3">Putative membrane protein YqhA</fullName>
    </submittedName>
</protein>
<feature type="transmembrane region" description="Helical" evidence="1">
    <location>
        <begin position="67"/>
        <end position="91"/>
    </location>
</feature>
<keyword evidence="1" id="KW-0812">Transmembrane</keyword>
<feature type="transmembrane region" description="Helical" evidence="1">
    <location>
        <begin position="27"/>
        <end position="55"/>
    </location>
</feature>
<keyword evidence="1" id="KW-1133">Transmembrane helix</keyword>
<dbReference type="EMBL" id="JACHDN010000001">
    <property type="protein sequence ID" value="MBB5474583.1"/>
    <property type="molecule type" value="Genomic_DNA"/>
</dbReference>
<dbReference type="AlphaFoldDB" id="A0A511FBL6"/>
<evidence type="ECO:0000313" key="3">
    <source>
        <dbReference type="EMBL" id="MBB5474583.1"/>
    </source>
</evidence>
<gene>
    <name evidence="2" type="ORF">CHO01_17380</name>
    <name evidence="3" type="ORF">HNR08_003319</name>
</gene>
<dbReference type="InterPro" id="IPR005134">
    <property type="entry name" value="UPF0114"/>
</dbReference>
<dbReference type="RefSeq" id="WP_186812758.1">
    <property type="nucleotide sequence ID" value="NZ_BJVQ01000019.1"/>
</dbReference>
<reference evidence="2 4" key="1">
    <citation type="submission" date="2019-07" db="EMBL/GenBank/DDBJ databases">
        <title>Whole genome shotgun sequence of Cellulomonas hominis NBRC 16055.</title>
        <authorList>
            <person name="Hosoyama A."/>
            <person name="Uohara A."/>
            <person name="Ohji S."/>
            <person name="Ichikawa N."/>
        </authorList>
    </citation>
    <scope>NUCLEOTIDE SEQUENCE [LARGE SCALE GENOMIC DNA]</scope>
    <source>
        <strain evidence="2 4">NBRC 16055</strain>
    </source>
</reference>
<proteinExistence type="predicted"/>
<reference evidence="3 5" key="2">
    <citation type="submission" date="2020-08" db="EMBL/GenBank/DDBJ databases">
        <title>Sequencing the genomes of 1000 actinobacteria strains.</title>
        <authorList>
            <person name="Klenk H.-P."/>
        </authorList>
    </citation>
    <scope>NUCLEOTIDE SEQUENCE [LARGE SCALE GENOMIC DNA]</scope>
    <source>
        <strain evidence="3 5">DSM 9581</strain>
    </source>
</reference>
<comment type="caution">
    <text evidence="2">The sequence shown here is derived from an EMBL/GenBank/DDBJ whole genome shotgun (WGS) entry which is preliminary data.</text>
</comment>
<dbReference type="EMBL" id="BJVQ01000019">
    <property type="protein sequence ID" value="GEL46622.1"/>
    <property type="molecule type" value="Genomic_DNA"/>
</dbReference>